<dbReference type="SMART" id="SM00132">
    <property type="entry name" value="LIM"/>
    <property type="match status" value="1"/>
</dbReference>
<feature type="compositionally biased region" description="Polar residues" evidence="5">
    <location>
        <begin position="913"/>
        <end position="938"/>
    </location>
</feature>
<dbReference type="Gene3D" id="1.10.418.10">
    <property type="entry name" value="Calponin-like domain"/>
    <property type="match status" value="1"/>
</dbReference>
<dbReference type="PROSITE" id="PS00478">
    <property type="entry name" value="LIM_DOMAIN_1"/>
    <property type="match status" value="1"/>
</dbReference>
<gene>
    <name evidence="9" type="ORF">PHYPO_G00206040</name>
</gene>
<dbReference type="PANTHER" id="PTHR46767:SF1">
    <property type="entry name" value="LIM DOMAIN ONLY PROTEIN 7"/>
    <property type="match status" value="1"/>
</dbReference>
<dbReference type="PANTHER" id="PTHR46767">
    <property type="entry name" value="LIM DOMAIN ONLY PROTEIN 7"/>
    <property type="match status" value="1"/>
</dbReference>
<evidence type="ECO:0000313" key="9">
    <source>
        <dbReference type="EMBL" id="KAB5577097.1"/>
    </source>
</evidence>
<dbReference type="EMBL" id="VFJC01000006">
    <property type="protein sequence ID" value="KAB5577097.1"/>
    <property type="molecule type" value="Genomic_DNA"/>
</dbReference>
<feature type="domain" description="PDZ" evidence="8">
    <location>
        <begin position="1154"/>
        <end position="1235"/>
    </location>
</feature>
<evidence type="ECO:0000259" key="8">
    <source>
        <dbReference type="PROSITE" id="PS50106"/>
    </source>
</evidence>
<dbReference type="GO" id="GO:0023051">
    <property type="term" value="P:regulation of signaling"/>
    <property type="evidence" value="ECO:0007669"/>
    <property type="project" value="InterPro"/>
</dbReference>
<dbReference type="Gene3D" id="2.10.110.10">
    <property type="entry name" value="Cysteine Rich Protein"/>
    <property type="match status" value="1"/>
</dbReference>
<feature type="compositionally biased region" description="Low complexity" evidence="5">
    <location>
        <begin position="1116"/>
        <end position="1134"/>
    </location>
</feature>
<dbReference type="FunFam" id="2.10.110.10:FF:000041">
    <property type="entry name" value="LIM and calponin homology domains 1"/>
    <property type="match status" value="1"/>
</dbReference>
<feature type="region of interest" description="Disordered" evidence="5">
    <location>
        <begin position="1089"/>
        <end position="1146"/>
    </location>
</feature>
<feature type="region of interest" description="Disordered" evidence="5">
    <location>
        <begin position="1776"/>
        <end position="1812"/>
    </location>
</feature>
<dbReference type="Proteomes" id="UP000327468">
    <property type="component" value="Chromosome 5"/>
</dbReference>
<feature type="region of interest" description="Disordered" evidence="5">
    <location>
        <begin position="1710"/>
        <end position="1761"/>
    </location>
</feature>
<feature type="region of interest" description="Disordered" evidence="5">
    <location>
        <begin position="1423"/>
        <end position="1615"/>
    </location>
</feature>
<feature type="compositionally biased region" description="Polar residues" evidence="5">
    <location>
        <begin position="1790"/>
        <end position="1811"/>
    </location>
</feature>
<feature type="domain" description="LIM zinc-binding" evidence="7">
    <location>
        <begin position="1815"/>
        <end position="1881"/>
    </location>
</feature>
<dbReference type="PROSITE" id="PS50023">
    <property type="entry name" value="LIM_DOMAIN_2"/>
    <property type="match status" value="1"/>
</dbReference>
<feature type="compositionally biased region" description="Acidic residues" evidence="5">
    <location>
        <begin position="1106"/>
        <end position="1115"/>
    </location>
</feature>
<dbReference type="Pfam" id="PF15949">
    <property type="entry name" value="DUF4757"/>
    <property type="match status" value="2"/>
</dbReference>
<feature type="compositionally biased region" description="Basic and acidic residues" evidence="5">
    <location>
        <begin position="828"/>
        <end position="843"/>
    </location>
</feature>
<evidence type="ECO:0000259" key="7">
    <source>
        <dbReference type="PROSITE" id="PS50023"/>
    </source>
</evidence>
<protein>
    <recommendedName>
        <fullName evidence="11">LIM domain only protein 7</fullName>
    </recommendedName>
</protein>
<keyword evidence="10" id="KW-1185">Reference proteome</keyword>
<dbReference type="Gene3D" id="2.30.42.10">
    <property type="match status" value="1"/>
</dbReference>
<proteinExistence type="predicted"/>
<dbReference type="InterPro" id="IPR029978">
    <property type="entry name" value="LMO-7"/>
</dbReference>
<comment type="caution">
    <text evidence="9">The sequence shown here is derived from an EMBL/GenBank/DDBJ whole genome shotgun (WGS) entry which is preliminary data.</text>
</comment>
<keyword evidence="3 4" id="KW-0440">LIM domain</keyword>
<dbReference type="InterPro" id="IPR031865">
    <property type="entry name" value="DUF4757"/>
</dbReference>
<evidence type="ECO:0000256" key="4">
    <source>
        <dbReference type="PROSITE-ProRule" id="PRU00125"/>
    </source>
</evidence>
<dbReference type="InterPro" id="IPR001478">
    <property type="entry name" value="PDZ"/>
</dbReference>
<feature type="region of interest" description="Disordered" evidence="5">
    <location>
        <begin position="893"/>
        <end position="1037"/>
    </location>
</feature>
<feature type="compositionally biased region" description="Polar residues" evidence="5">
    <location>
        <begin position="1742"/>
        <end position="1761"/>
    </location>
</feature>
<feature type="region of interest" description="Disordered" evidence="5">
    <location>
        <begin position="815"/>
        <end position="880"/>
    </location>
</feature>
<feature type="compositionally biased region" description="Polar residues" evidence="5">
    <location>
        <begin position="1096"/>
        <end position="1105"/>
    </location>
</feature>
<evidence type="ECO:0000256" key="3">
    <source>
        <dbReference type="ARBA" id="ARBA00023038"/>
    </source>
</evidence>
<feature type="region of interest" description="Disordered" evidence="5">
    <location>
        <begin position="444"/>
        <end position="497"/>
    </location>
</feature>
<feature type="compositionally biased region" description="Polar residues" evidence="5">
    <location>
        <begin position="946"/>
        <end position="1015"/>
    </location>
</feature>
<feature type="region of interest" description="Disordered" evidence="5">
    <location>
        <begin position="1669"/>
        <end position="1695"/>
    </location>
</feature>
<dbReference type="Pfam" id="PF17820">
    <property type="entry name" value="PDZ_6"/>
    <property type="match status" value="1"/>
</dbReference>
<evidence type="ECO:0008006" key="11">
    <source>
        <dbReference type="Google" id="ProtNLM"/>
    </source>
</evidence>
<evidence type="ECO:0000256" key="1">
    <source>
        <dbReference type="ARBA" id="ARBA00022723"/>
    </source>
</evidence>
<sequence length="1886" mass="214406">MVTFFLNVLVLCGLAAGLRPCLQKVWQKSEVNQASQASAPETTPCCCAVQAVTKKRFGSRDFRSSLHNGLLLCCLVNKIKPAIIKSINRLSTPIAGLPDAEVWHIFLVERTTSTSFLRLVPGLKEACFFIPGTCRIYTQVQLSSIRRAAGALKMHLMIALFHGAVISPRLKNSTKGSLSYPETELVSMMSENKDYRRSLVVTPKTSTQFNQFLPSKDKQSGYVPAPLRKKRADTRNDENRRSWASPMFTEEDGSFSRIGTGSSSTNELGIQTSTQAAWPFGYESSDSEADRPDPDLLLDDLASRRFHTPSVVTPTNFALPVTSGESTTMPQTTRPKVMVTNVPQPTLTYLSSEARPPQKAARRSASADVYMYDDSEEEDDEIGYADPVHDDLYARKVGLTVVQPISTVHYDKFLPKFWTPEEDMHVQKIRMGSQRRPWYRKIQGFSQKKSGSSSEDSDCDVSPQLCVSSPSHSEPPSSHAQTSAQLSPITPSPTTQPLILTQQTSGAQRFQLPDFWPRPDPTSGPRLIKCKRHPLLGREHPNDPYNVSDDILPDLENDDMFSRRTYAFHSNTELARMKYGGLLTSHHRSEPSIRVVTQHSDAKSTYPDIEKDDVVTRRLQHQSTLCPLSGAPNNYHPVPIPEPWALPQKLQAKISAPCPPIQVPAQVRAKQKGDANRKIDDMLVRKLGIVHVQNPTEVSQRSVGTQTGPSVPSCSEEDLQKWQAIREASRLRYKKRLMVERLLQKNSDSDGSKSLSDIPVEQTVQKVQYEDLQKIRVQVKENEDKWQDDLTKWKNRRRSVNSDIVKKKEEREQIEILSSGSSTRKSKTFKEMEEERESREPGFKSRFATFSTSEDQDVFDEPTPKTRVLPTRSYTVDNPYSLNRSKVRSLPSLLDDAPEAGSLPSNDVDAPSSPIQSNLGTTLHTSQGKQTSISSSHSLLDDPVPTSVTSKPTLLEPTSTTQSRGTSTIFSSPPLEANNSLKPITKSSNSVNPVPAPRQNQSQTSLYKPVSTETKQPIAPRVSASLPRSYQRSDSARITSVVTPRPFGVPSTKVASLPRTYMVDESQKRFNGETSGSKHNTAPSRYAAFVKEDDINSQTSSVQSSNEDEGDEEEQVFPPTQTSTSVTPVSRVAPQPIAVSPVNSTQQESYSEMRISLNQKPNSSHDFGFQTNWDSTGAAVKSIQRGSPAELCHLQVGDKILAVNGQKVADMSYEQWKRSMDEALQEGSLFMDIRRQGKSNWGKDLPSLPFKSHKVINLTSADPLGSPEPYANVSLDFTSYPAMDSTVKTLNSSSQPVNSLPSNGINGGIREEPVILRNKESLSLKNLKRRSEFFEQGGSENQISDLPVPSLSASSTRWSWDPEEERRRQEKWQKEQERQLQEKYQRDQEKLEEEFRKAQQEALVEGTKQYQEEMRSLELAQEASRLALKEEEERRRKEEERKRRDEQERLEEERKRKEQQERLEEERKRKEQQERLEEERKRREQQERLEEERKRREEQERLEEERKRREQQEHLEEERRRREEQKKREEQKRLEEERKKEEEELKRREEEKRRREEEVQRLQRKREEEEERRRQEAQRRLQANDVEYTFPELSYSHRAKSKSTPELDDKESTDIKGVYSKHRGLAGWLLEEELRRKKDPHILRQQAASELELERRNILSAMRYSNPERAVSSGLGERSLSKNKNEPVSQAEAERQQIIQDMKKKTALLTDNSWIRQSPTTSMNKQPVNLPMRRGESLDNLDMTTNRPSWRSSWTPGTTSSIPDYSRPYSSLAGSSSSYQSLNSHRPSLPQFTSTTATNPESQPSSRNRSVSGKKMCTYCDMPLGKGAAMIIESLGLCYHLQCFKCIQCKIDLGGSESGAEVRIRNKQLFCNSCYMRVKTGQPTAM</sequence>
<dbReference type="InterPro" id="IPR036872">
    <property type="entry name" value="CH_dom_sf"/>
</dbReference>
<dbReference type="GO" id="GO:0046872">
    <property type="term" value="F:metal ion binding"/>
    <property type="evidence" value="ECO:0007669"/>
    <property type="project" value="UniProtKB-KW"/>
</dbReference>
<dbReference type="CDD" id="cd00136">
    <property type="entry name" value="PDZ_canonical"/>
    <property type="match status" value="1"/>
</dbReference>
<dbReference type="Pfam" id="PF00412">
    <property type="entry name" value="LIM"/>
    <property type="match status" value="1"/>
</dbReference>
<feature type="compositionally biased region" description="Basic and acidic residues" evidence="5">
    <location>
        <begin position="1427"/>
        <end position="1579"/>
    </location>
</feature>
<keyword evidence="2 4" id="KW-0862">Zinc</keyword>
<feature type="region of interest" description="Disordered" evidence="5">
    <location>
        <begin position="1336"/>
        <end position="1364"/>
    </location>
</feature>
<dbReference type="InterPro" id="IPR036034">
    <property type="entry name" value="PDZ_sf"/>
</dbReference>
<feature type="signal peptide" evidence="6">
    <location>
        <begin position="1"/>
        <end position="17"/>
    </location>
</feature>
<feature type="region of interest" description="Disordered" evidence="5">
    <location>
        <begin position="211"/>
        <end position="240"/>
    </location>
</feature>
<reference evidence="9 10" key="1">
    <citation type="submission" date="2019-06" db="EMBL/GenBank/DDBJ databases">
        <title>A chromosome-scale genome assembly of the striped catfish, Pangasianodon hypophthalmus.</title>
        <authorList>
            <person name="Wen M."/>
            <person name="Zahm M."/>
            <person name="Roques C."/>
            <person name="Cabau C."/>
            <person name="Klopp C."/>
            <person name="Donnadieu C."/>
            <person name="Jouanno E."/>
            <person name="Avarre J.-C."/>
            <person name="Campet M."/>
            <person name="Ha T.T.T."/>
            <person name="Dugue R."/>
            <person name="Lampietro C."/>
            <person name="Louis A."/>
            <person name="Herpin A."/>
            <person name="Echchiki A."/>
            <person name="Berthelot C."/>
            <person name="Parey E."/>
            <person name="Roest-Crollius H."/>
            <person name="Braasch I."/>
            <person name="Postlethwait J."/>
            <person name="Bobe J."/>
            <person name="Montfort J."/>
            <person name="Bouchez O."/>
            <person name="Begum T."/>
            <person name="Schartl M."/>
            <person name="Guiguen Y."/>
        </authorList>
    </citation>
    <scope>NUCLEOTIDE SEQUENCE [LARGE SCALE GENOMIC DNA]</scope>
    <source>
        <strain evidence="9 10">Indonesia</strain>
        <tissue evidence="9">Blood</tissue>
    </source>
</reference>
<feature type="compositionally biased region" description="Polar residues" evidence="5">
    <location>
        <begin position="1710"/>
        <end position="1727"/>
    </location>
</feature>
<dbReference type="CDD" id="cd08368">
    <property type="entry name" value="LIM"/>
    <property type="match status" value="1"/>
</dbReference>
<keyword evidence="1 4" id="KW-0479">Metal-binding</keyword>
<feature type="compositionally biased region" description="Low complexity" evidence="5">
    <location>
        <begin position="468"/>
        <end position="497"/>
    </location>
</feature>
<dbReference type="PROSITE" id="PS50106">
    <property type="entry name" value="PDZ"/>
    <property type="match status" value="1"/>
</dbReference>
<accession>A0A5N5PCX6</accession>
<organism evidence="9 10">
    <name type="scientific">Pangasianodon hypophthalmus</name>
    <name type="common">Striped catfish</name>
    <name type="synonym">Helicophagus hypophthalmus</name>
    <dbReference type="NCBI Taxonomy" id="310915"/>
    <lineage>
        <taxon>Eukaryota</taxon>
        <taxon>Metazoa</taxon>
        <taxon>Chordata</taxon>
        <taxon>Craniata</taxon>
        <taxon>Vertebrata</taxon>
        <taxon>Euteleostomi</taxon>
        <taxon>Actinopterygii</taxon>
        <taxon>Neopterygii</taxon>
        <taxon>Teleostei</taxon>
        <taxon>Ostariophysi</taxon>
        <taxon>Siluriformes</taxon>
        <taxon>Pangasiidae</taxon>
        <taxon>Pangasianodon</taxon>
    </lineage>
</organism>
<dbReference type="SMART" id="SM00228">
    <property type="entry name" value="PDZ"/>
    <property type="match status" value="1"/>
</dbReference>
<evidence type="ECO:0000256" key="6">
    <source>
        <dbReference type="SAM" id="SignalP"/>
    </source>
</evidence>
<evidence type="ECO:0000313" key="10">
    <source>
        <dbReference type="Proteomes" id="UP000327468"/>
    </source>
</evidence>
<dbReference type="InterPro" id="IPR001781">
    <property type="entry name" value="Znf_LIM"/>
</dbReference>
<dbReference type="SUPFAM" id="SSF47576">
    <property type="entry name" value="Calponin-homology domain, CH-domain"/>
    <property type="match status" value="1"/>
</dbReference>
<feature type="compositionally biased region" description="Basic and acidic residues" evidence="5">
    <location>
        <begin position="1603"/>
        <end position="1614"/>
    </location>
</feature>
<evidence type="ECO:0000256" key="2">
    <source>
        <dbReference type="ARBA" id="ARBA00022833"/>
    </source>
</evidence>
<feature type="compositionally biased region" description="Polar residues" evidence="5">
    <location>
        <begin position="1026"/>
        <end position="1037"/>
    </location>
</feature>
<dbReference type="GO" id="GO:0030155">
    <property type="term" value="P:regulation of cell adhesion"/>
    <property type="evidence" value="ECO:0007669"/>
    <property type="project" value="InterPro"/>
</dbReference>
<keyword evidence="6" id="KW-0732">Signal</keyword>
<name>A0A5N5PCX6_PANHP</name>
<dbReference type="SUPFAM" id="SSF50156">
    <property type="entry name" value="PDZ domain-like"/>
    <property type="match status" value="1"/>
</dbReference>
<feature type="chain" id="PRO_5024273206" description="LIM domain only protein 7" evidence="6">
    <location>
        <begin position="18"/>
        <end position="1886"/>
    </location>
</feature>
<evidence type="ECO:0000256" key="5">
    <source>
        <dbReference type="SAM" id="MobiDB-lite"/>
    </source>
</evidence>
<dbReference type="InterPro" id="IPR041489">
    <property type="entry name" value="PDZ_6"/>
</dbReference>